<dbReference type="PANTHER" id="PTHR12993:SF28">
    <property type="entry name" value="LMBE FAMILY PROTEIN"/>
    <property type="match status" value="1"/>
</dbReference>
<keyword evidence="3" id="KW-1185">Reference proteome</keyword>
<comment type="caution">
    <text evidence="2">The sequence shown here is derived from an EMBL/GenBank/DDBJ whole genome shotgun (WGS) entry which is preliminary data.</text>
</comment>
<keyword evidence="1" id="KW-0862">Zinc</keyword>
<organism evidence="2 3">
    <name type="scientific">Glutamicibacter ardleyensis</name>
    <dbReference type="NCBI Taxonomy" id="225894"/>
    <lineage>
        <taxon>Bacteria</taxon>
        <taxon>Bacillati</taxon>
        <taxon>Actinomycetota</taxon>
        <taxon>Actinomycetes</taxon>
        <taxon>Micrococcales</taxon>
        <taxon>Micrococcaceae</taxon>
        <taxon>Glutamicibacter</taxon>
    </lineage>
</organism>
<name>A0ABQ2DLX7_9MICC</name>
<gene>
    <name evidence="2" type="ORF">GCM10007173_21440</name>
</gene>
<sequence length="256" mass="28764">MRRMLDPNDFINPATQRVLAFAAHPDDLDFGAAGTVAAMTAAGIEVQYCIMTDGDAGGFDDRDPAETVRLRHEEQRVAAARVGVSTVHFLGERDGFLEPSHHVMRQVVRLIRQFKPQIVMAMHPERNWERIQRSHPDHLACGEAVTRAIYPAVENPFSYPELIAEEGLQAYKVPWLWFYGAPRERENAFMDISEFFESKMDALRAHFTQHPDVGAMEKFVLEQCQANAERGKKPVGSLAEAFHLVAVNADDTIAGF</sequence>
<dbReference type="SUPFAM" id="SSF102588">
    <property type="entry name" value="LmbE-like"/>
    <property type="match status" value="1"/>
</dbReference>
<reference evidence="3" key="1">
    <citation type="journal article" date="2019" name="Int. J. Syst. Evol. Microbiol.">
        <title>The Global Catalogue of Microorganisms (GCM) 10K type strain sequencing project: providing services to taxonomists for standard genome sequencing and annotation.</title>
        <authorList>
            <consortium name="The Broad Institute Genomics Platform"/>
            <consortium name="The Broad Institute Genome Sequencing Center for Infectious Disease"/>
            <person name="Wu L."/>
            <person name="Ma J."/>
        </authorList>
    </citation>
    <scope>NUCLEOTIDE SEQUENCE [LARGE SCALE GENOMIC DNA]</scope>
    <source>
        <strain evidence="3">CGMCC 1.3685</strain>
    </source>
</reference>
<dbReference type="PANTHER" id="PTHR12993">
    <property type="entry name" value="N-ACETYLGLUCOSAMINYL-PHOSPHATIDYLINOSITOL DE-N-ACETYLASE-RELATED"/>
    <property type="match status" value="1"/>
</dbReference>
<dbReference type="Pfam" id="PF02585">
    <property type="entry name" value="PIG-L"/>
    <property type="match status" value="1"/>
</dbReference>
<evidence type="ECO:0000313" key="2">
    <source>
        <dbReference type="EMBL" id="GGJ62287.1"/>
    </source>
</evidence>
<dbReference type="Proteomes" id="UP000606115">
    <property type="component" value="Unassembled WGS sequence"/>
</dbReference>
<evidence type="ECO:0000256" key="1">
    <source>
        <dbReference type="ARBA" id="ARBA00022833"/>
    </source>
</evidence>
<dbReference type="Gene3D" id="3.40.50.10320">
    <property type="entry name" value="LmbE-like"/>
    <property type="match status" value="1"/>
</dbReference>
<dbReference type="EMBL" id="BMKX01000005">
    <property type="protein sequence ID" value="GGJ62287.1"/>
    <property type="molecule type" value="Genomic_DNA"/>
</dbReference>
<dbReference type="InterPro" id="IPR024078">
    <property type="entry name" value="LmbE-like_dom_sf"/>
</dbReference>
<evidence type="ECO:0000313" key="3">
    <source>
        <dbReference type="Proteomes" id="UP000606115"/>
    </source>
</evidence>
<dbReference type="InterPro" id="IPR003737">
    <property type="entry name" value="GlcNAc_PI_deacetylase-related"/>
</dbReference>
<accession>A0ABQ2DLX7</accession>
<proteinExistence type="predicted"/>
<protein>
    <submittedName>
        <fullName evidence="2">GlcNAc-PI de-N-acetylase</fullName>
    </submittedName>
</protein>